<dbReference type="EMBL" id="UYSU01037100">
    <property type="protein sequence ID" value="VDL98587.1"/>
    <property type="molecule type" value="Genomic_DNA"/>
</dbReference>
<organism evidence="3">
    <name type="scientific">Schistocephalus solidus</name>
    <name type="common">Tapeworm</name>
    <dbReference type="NCBI Taxonomy" id="70667"/>
    <lineage>
        <taxon>Eukaryota</taxon>
        <taxon>Metazoa</taxon>
        <taxon>Spiralia</taxon>
        <taxon>Lophotrochozoa</taxon>
        <taxon>Platyhelminthes</taxon>
        <taxon>Cestoda</taxon>
        <taxon>Eucestoda</taxon>
        <taxon>Diphyllobothriidea</taxon>
        <taxon>Diphyllobothriidae</taxon>
        <taxon>Schistocephalus</taxon>
    </lineage>
</organism>
<protein>
    <submittedName>
        <fullName evidence="3">Reverse transcriptase domain-containing protein</fullName>
    </submittedName>
</protein>
<dbReference type="OrthoDB" id="6252464at2759"/>
<dbReference type="Proteomes" id="UP000275846">
    <property type="component" value="Unassembled WGS sequence"/>
</dbReference>
<reference evidence="1 2" key="2">
    <citation type="submission" date="2018-11" db="EMBL/GenBank/DDBJ databases">
        <authorList>
            <consortium name="Pathogen Informatics"/>
        </authorList>
    </citation>
    <scope>NUCLEOTIDE SEQUENCE [LARGE SCALE GENOMIC DNA]</scope>
    <source>
        <strain evidence="1 2">NST_G2</strain>
    </source>
</reference>
<dbReference type="WBParaSite" id="SSLN_0001265901-mRNA-1">
    <property type="protein sequence ID" value="SSLN_0001265901-mRNA-1"/>
    <property type="gene ID" value="SSLN_0001265901"/>
</dbReference>
<proteinExistence type="predicted"/>
<name>A0A183T6V4_SCHSO</name>
<dbReference type="AlphaFoldDB" id="A0A183T6V4"/>
<accession>A0A183T6V4</accession>
<evidence type="ECO:0000313" key="3">
    <source>
        <dbReference type="WBParaSite" id="SSLN_0001265901-mRNA-1"/>
    </source>
</evidence>
<keyword evidence="2" id="KW-1185">Reference proteome</keyword>
<gene>
    <name evidence="1" type="ORF">SSLN_LOCUS12202</name>
</gene>
<sequence>MLSAMLRDAYRDERPGIHIFYRTNGQLLQTRLMQAPTHVSTTSVHDLIFADDCTLEIVMEVDMQRSMNPFT</sequence>
<reference evidence="3" key="1">
    <citation type="submission" date="2016-06" db="UniProtKB">
        <authorList>
            <consortium name="WormBaseParasite"/>
        </authorList>
    </citation>
    <scope>IDENTIFICATION</scope>
</reference>
<evidence type="ECO:0000313" key="1">
    <source>
        <dbReference type="EMBL" id="VDL98587.1"/>
    </source>
</evidence>
<evidence type="ECO:0000313" key="2">
    <source>
        <dbReference type="Proteomes" id="UP000275846"/>
    </source>
</evidence>